<keyword evidence="2" id="KW-1185">Reference proteome</keyword>
<evidence type="ECO:0000313" key="2">
    <source>
        <dbReference type="Proteomes" id="UP001227268"/>
    </source>
</evidence>
<dbReference type="EMBL" id="JASBWT010000031">
    <property type="protein sequence ID" value="KAJ9093374.1"/>
    <property type="molecule type" value="Genomic_DNA"/>
</dbReference>
<sequence length="183" mass="20187">MSSEFGVDDAFADISDELLESLEKQQSARNACSPFPNISPTILAIDSAPNHQHNDSQYSDGGLILSSLPPLTPSMPNLLLLSRHQRPTPEGPSQAEPTSAIGPLRWTKKGLRLAPTSNTIQERMLQALTDAKDNYEFAELLKDLTEDEIQQGVDLIVAGIIQARNYTFPREKKTLDGYQLKPD</sequence>
<organism evidence="1 2">
    <name type="scientific">Naganishia friedmannii</name>
    <dbReference type="NCBI Taxonomy" id="89922"/>
    <lineage>
        <taxon>Eukaryota</taxon>
        <taxon>Fungi</taxon>
        <taxon>Dikarya</taxon>
        <taxon>Basidiomycota</taxon>
        <taxon>Agaricomycotina</taxon>
        <taxon>Tremellomycetes</taxon>
        <taxon>Filobasidiales</taxon>
        <taxon>Filobasidiaceae</taxon>
        <taxon>Naganishia</taxon>
    </lineage>
</organism>
<comment type="caution">
    <text evidence="1">The sequence shown here is derived from an EMBL/GenBank/DDBJ whole genome shotgun (WGS) entry which is preliminary data.</text>
</comment>
<name>A0ACC2V2Z3_9TREE</name>
<evidence type="ECO:0000313" key="1">
    <source>
        <dbReference type="EMBL" id="KAJ9093374.1"/>
    </source>
</evidence>
<reference evidence="1" key="1">
    <citation type="submission" date="2023-04" db="EMBL/GenBank/DDBJ databases">
        <title>Draft Genome sequencing of Naganishia species isolated from polar environments using Oxford Nanopore Technology.</title>
        <authorList>
            <person name="Leo P."/>
            <person name="Venkateswaran K."/>
        </authorList>
    </citation>
    <scope>NUCLEOTIDE SEQUENCE</scope>
    <source>
        <strain evidence="1">MNA-CCFEE 5423</strain>
    </source>
</reference>
<dbReference type="Proteomes" id="UP001227268">
    <property type="component" value="Unassembled WGS sequence"/>
</dbReference>
<protein>
    <submittedName>
        <fullName evidence="1">Uncharacterized protein</fullName>
    </submittedName>
</protein>
<proteinExistence type="predicted"/>
<gene>
    <name evidence="1" type="ORF">QFC21_006404</name>
</gene>
<accession>A0ACC2V2Z3</accession>